<gene>
    <name evidence="2" type="ORF">SAMN04487964_10890</name>
</gene>
<dbReference type="InterPro" id="IPR036390">
    <property type="entry name" value="WH_DNA-bd_sf"/>
</dbReference>
<feature type="domain" description="HTH marR-type" evidence="1">
    <location>
        <begin position="20"/>
        <end position="152"/>
    </location>
</feature>
<dbReference type="Gene3D" id="1.10.10.10">
    <property type="entry name" value="Winged helix-like DNA-binding domain superfamily/Winged helix DNA-binding domain"/>
    <property type="match status" value="1"/>
</dbReference>
<dbReference type="EMBL" id="FXWV01000008">
    <property type="protein sequence ID" value="SMR74785.1"/>
    <property type="molecule type" value="Genomic_DNA"/>
</dbReference>
<dbReference type="RefSeq" id="WP_239039942.1">
    <property type="nucleotide sequence ID" value="NZ_BAAAEY010000004.1"/>
</dbReference>
<evidence type="ECO:0000313" key="3">
    <source>
        <dbReference type="Proteomes" id="UP001159257"/>
    </source>
</evidence>
<dbReference type="GO" id="GO:0003677">
    <property type="term" value="F:DNA binding"/>
    <property type="evidence" value="ECO:0007669"/>
    <property type="project" value="UniProtKB-KW"/>
</dbReference>
<dbReference type="PROSITE" id="PS50995">
    <property type="entry name" value="HTH_MARR_2"/>
    <property type="match status" value="1"/>
</dbReference>
<comment type="caution">
    <text evidence="2">The sequence shown here is derived from an EMBL/GenBank/DDBJ whole genome shotgun (WGS) entry which is preliminary data.</text>
</comment>
<proteinExistence type="predicted"/>
<dbReference type="SMART" id="SM00347">
    <property type="entry name" value="HTH_MARR"/>
    <property type="match status" value="1"/>
</dbReference>
<dbReference type="Pfam" id="PF01047">
    <property type="entry name" value="MarR"/>
    <property type="match status" value="1"/>
</dbReference>
<dbReference type="InterPro" id="IPR039422">
    <property type="entry name" value="MarR/SlyA-like"/>
</dbReference>
<evidence type="ECO:0000313" key="2">
    <source>
        <dbReference type="EMBL" id="SMR74785.1"/>
    </source>
</evidence>
<dbReference type="InterPro" id="IPR036388">
    <property type="entry name" value="WH-like_DNA-bd_sf"/>
</dbReference>
<dbReference type="PANTHER" id="PTHR33164">
    <property type="entry name" value="TRANSCRIPTIONAL REGULATOR, MARR FAMILY"/>
    <property type="match status" value="1"/>
</dbReference>
<dbReference type="SUPFAM" id="SSF46785">
    <property type="entry name" value="Winged helix' DNA-binding domain"/>
    <property type="match status" value="1"/>
</dbReference>
<protein>
    <submittedName>
        <fullName evidence="2">DNA-binding transcriptional regulator, MarR family</fullName>
    </submittedName>
</protein>
<evidence type="ECO:0000259" key="1">
    <source>
        <dbReference type="PROSITE" id="PS50995"/>
    </source>
</evidence>
<accession>A0ABY1S160</accession>
<organism evidence="2 3">
    <name type="scientific">Marinobacterium sediminicola</name>
    <dbReference type="NCBI Taxonomy" id="518898"/>
    <lineage>
        <taxon>Bacteria</taxon>
        <taxon>Pseudomonadati</taxon>
        <taxon>Pseudomonadota</taxon>
        <taxon>Gammaproteobacteria</taxon>
        <taxon>Oceanospirillales</taxon>
        <taxon>Oceanospirillaceae</taxon>
        <taxon>Marinobacterium</taxon>
    </lineage>
</organism>
<keyword evidence="3" id="KW-1185">Reference proteome</keyword>
<reference evidence="2 3" key="1">
    <citation type="submission" date="2017-05" db="EMBL/GenBank/DDBJ databases">
        <authorList>
            <person name="Varghese N."/>
            <person name="Submissions S."/>
        </authorList>
    </citation>
    <scope>NUCLEOTIDE SEQUENCE [LARGE SCALE GENOMIC DNA]</scope>
    <source>
        <strain evidence="2 3">CGMCC 1.7287</strain>
    </source>
</reference>
<dbReference type="Proteomes" id="UP001159257">
    <property type="component" value="Unassembled WGS sequence"/>
</dbReference>
<keyword evidence="2" id="KW-0238">DNA-binding</keyword>
<sequence length="161" mass="18708">MSNKRKADMYDPLSDNFKRREFPFYWVAQLNARYTQEMERLLKKVDMDVPRWRIIMILKEHSELSISEIADHAVAKLPTTTKILYRMRDEGLVILKTSPEDGRVTLVSLTDKGLDRLEEIRGSVSQLFKRSFKGLTSAQISRANTLLAKIYDNLVQGADWN</sequence>
<dbReference type="InterPro" id="IPR000835">
    <property type="entry name" value="HTH_MarR-typ"/>
</dbReference>
<dbReference type="PANTHER" id="PTHR33164:SF43">
    <property type="entry name" value="HTH-TYPE TRANSCRIPTIONAL REPRESSOR YETL"/>
    <property type="match status" value="1"/>
</dbReference>
<name>A0ABY1S160_9GAMM</name>